<evidence type="ECO:0000259" key="7">
    <source>
        <dbReference type="PROSITE" id="PS50111"/>
    </source>
</evidence>
<keyword evidence="2 6" id="KW-1133">Transmembrane helix</keyword>
<evidence type="ECO:0000256" key="6">
    <source>
        <dbReference type="SAM" id="Phobius"/>
    </source>
</evidence>
<dbReference type="InterPro" id="IPR003660">
    <property type="entry name" value="HAMP_dom"/>
</dbReference>
<feature type="domain" description="Methyl-accepting transducer" evidence="7">
    <location>
        <begin position="285"/>
        <end position="528"/>
    </location>
</feature>
<evidence type="ECO:0000313" key="9">
    <source>
        <dbReference type="EMBL" id="MFF5296120.1"/>
    </source>
</evidence>
<dbReference type="SUPFAM" id="SSF58104">
    <property type="entry name" value="Methyl-accepting chemotaxis protein (MCP) signaling domain"/>
    <property type="match status" value="1"/>
</dbReference>
<proteinExistence type="inferred from homology"/>
<accession>A0ABW6WSC4</accession>
<dbReference type="PROSITE" id="PS50885">
    <property type="entry name" value="HAMP"/>
    <property type="match status" value="1"/>
</dbReference>
<evidence type="ECO:0000256" key="4">
    <source>
        <dbReference type="ARBA" id="ARBA00029447"/>
    </source>
</evidence>
<dbReference type="PANTHER" id="PTHR32089">
    <property type="entry name" value="METHYL-ACCEPTING CHEMOTAXIS PROTEIN MCPB"/>
    <property type="match status" value="1"/>
</dbReference>
<feature type="domain" description="HAMP" evidence="8">
    <location>
        <begin position="228"/>
        <end position="280"/>
    </location>
</feature>
<dbReference type="EMBL" id="JBIAZU010000008">
    <property type="protein sequence ID" value="MFF5296120.1"/>
    <property type="molecule type" value="Genomic_DNA"/>
</dbReference>
<dbReference type="Pfam" id="PF00672">
    <property type="entry name" value="HAMP"/>
    <property type="match status" value="1"/>
</dbReference>
<evidence type="ECO:0000259" key="8">
    <source>
        <dbReference type="PROSITE" id="PS50885"/>
    </source>
</evidence>
<name>A0ABW6WSC4_9ACTN</name>
<dbReference type="RefSeq" id="WP_020516324.1">
    <property type="nucleotide sequence ID" value="NZ_JBIAZU010000008.1"/>
</dbReference>
<reference evidence="9 10" key="1">
    <citation type="submission" date="2024-10" db="EMBL/GenBank/DDBJ databases">
        <title>The Natural Products Discovery Center: Release of the First 8490 Sequenced Strains for Exploring Actinobacteria Biosynthetic Diversity.</title>
        <authorList>
            <person name="Kalkreuter E."/>
            <person name="Kautsar S.A."/>
            <person name="Yang D."/>
            <person name="Bader C.D."/>
            <person name="Teijaro C.N."/>
            <person name="Fluegel L."/>
            <person name="Davis C.M."/>
            <person name="Simpson J.R."/>
            <person name="Lauterbach L."/>
            <person name="Steele A.D."/>
            <person name="Gui C."/>
            <person name="Meng S."/>
            <person name="Li G."/>
            <person name="Viehrig K."/>
            <person name="Ye F."/>
            <person name="Su P."/>
            <person name="Kiefer A.F."/>
            <person name="Nichols A."/>
            <person name="Cepeda A.J."/>
            <person name="Yan W."/>
            <person name="Fan B."/>
            <person name="Jiang Y."/>
            <person name="Adhikari A."/>
            <person name="Zheng C.-J."/>
            <person name="Schuster L."/>
            <person name="Cowan T.M."/>
            <person name="Smanski M.J."/>
            <person name="Chevrette M.G."/>
            <person name="De Carvalho L.P.S."/>
            <person name="Shen B."/>
        </authorList>
    </citation>
    <scope>NUCLEOTIDE SEQUENCE [LARGE SCALE GENOMIC DNA]</scope>
    <source>
        <strain evidence="9 10">NPDC000087</strain>
    </source>
</reference>
<dbReference type="PANTHER" id="PTHR32089:SF112">
    <property type="entry name" value="LYSOZYME-LIKE PROTEIN-RELATED"/>
    <property type="match status" value="1"/>
</dbReference>
<dbReference type="InterPro" id="IPR004090">
    <property type="entry name" value="Chemotax_Me-accpt_rcpt"/>
</dbReference>
<dbReference type="Proteomes" id="UP001602245">
    <property type="component" value="Unassembled WGS sequence"/>
</dbReference>
<evidence type="ECO:0000256" key="2">
    <source>
        <dbReference type="ARBA" id="ARBA00022989"/>
    </source>
</evidence>
<dbReference type="Gene3D" id="1.10.287.950">
    <property type="entry name" value="Methyl-accepting chemotaxis protein"/>
    <property type="match status" value="1"/>
</dbReference>
<dbReference type="SMART" id="SM00304">
    <property type="entry name" value="HAMP"/>
    <property type="match status" value="1"/>
</dbReference>
<evidence type="ECO:0000313" key="10">
    <source>
        <dbReference type="Proteomes" id="UP001602245"/>
    </source>
</evidence>
<dbReference type="PRINTS" id="PR00260">
    <property type="entry name" value="CHEMTRNSDUCR"/>
</dbReference>
<sequence>MVDRISAVEVTVPRNAFLGWIADLKVSTKLLAAVLTMAVVALIIAILGVTRMTKLSDTLDEMRATHVESALYLGKVSDGVGLDWRAMLLHQVKNASADTTRQAADAAVSAAIASYQQTAKSSQARLTAVDQFMAAYQNFQNLRDVVSFGMAAPAGFTAPTVAQRGPVFQKAQKDMTDALTHLQSVERAESSRLASDARAQYRNARTLMYTALVVGVLLALGLVLPLSKSIKSQLRTVGEALDAVAEGDLTKAAEVRARDEIGVMAAAVNRARAGLRETVEDLTTGSRTLGSSARRLTEVTQRIGMSADETASQANAVATAAGEVSANVTTVAAGSEQMGASIREISRNANDAAQVAAEAVDVAAATNHTVAKLGDSSAEIGNVVKAITAIAEQTNLLALNATIEAARAGEAGKGFAVVASEVKDLAQETARATEDISRRVETIQADTASAVDAITRIADIIARINDYQLTIASAVEQQTATTTEMSRSVGDASGGTTNIAGTIGGVATAAQSTTTTLAEADATVAELARLADDLDRVVRRFTI</sequence>
<evidence type="ECO:0000256" key="1">
    <source>
        <dbReference type="ARBA" id="ARBA00022692"/>
    </source>
</evidence>
<keyword evidence="10" id="KW-1185">Reference proteome</keyword>
<keyword evidence="3 5" id="KW-0807">Transducer</keyword>
<gene>
    <name evidence="9" type="ORF">ACFY35_42360</name>
</gene>
<comment type="similarity">
    <text evidence="4">Belongs to the methyl-accepting chemotaxis (MCP) protein family.</text>
</comment>
<evidence type="ECO:0000256" key="5">
    <source>
        <dbReference type="PROSITE-ProRule" id="PRU00284"/>
    </source>
</evidence>
<dbReference type="Pfam" id="PF00015">
    <property type="entry name" value="MCPsignal"/>
    <property type="match status" value="1"/>
</dbReference>
<feature type="transmembrane region" description="Helical" evidence="6">
    <location>
        <begin position="207"/>
        <end position="226"/>
    </location>
</feature>
<evidence type="ECO:0000256" key="3">
    <source>
        <dbReference type="ARBA" id="ARBA00023224"/>
    </source>
</evidence>
<dbReference type="CDD" id="cd06225">
    <property type="entry name" value="HAMP"/>
    <property type="match status" value="1"/>
</dbReference>
<dbReference type="InterPro" id="IPR024478">
    <property type="entry name" value="HlyB_4HB_MCP"/>
</dbReference>
<comment type="caution">
    <text evidence="9">The sequence shown here is derived from an EMBL/GenBank/DDBJ whole genome shotgun (WGS) entry which is preliminary data.</text>
</comment>
<organism evidence="9 10">
    <name type="scientific">Paractinoplanes globisporus</name>
    <dbReference type="NCBI Taxonomy" id="113565"/>
    <lineage>
        <taxon>Bacteria</taxon>
        <taxon>Bacillati</taxon>
        <taxon>Actinomycetota</taxon>
        <taxon>Actinomycetes</taxon>
        <taxon>Micromonosporales</taxon>
        <taxon>Micromonosporaceae</taxon>
        <taxon>Paractinoplanes</taxon>
    </lineage>
</organism>
<dbReference type="PROSITE" id="PS50111">
    <property type="entry name" value="CHEMOTAXIS_TRANSDUC_2"/>
    <property type="match status" value="1"/>
</dbReference>
<protein>
    <submittedName>
        <fullName evidence="9">Methyl-accepting chemotaxis protein</fullName>
    </submittedName>
</protein>
<dbReference type="InterPro" id="IPR004089">
    <property type="entry name" value="MCPsignal_dom"/>
</dbReference>
<dbReference type="SMART" id="SM00283">
    <property type="entry name" value="MA"/>
    <property type="match status" value="1"/>
</dbReference>
<keyword evidence="1 6" id="KW-0812">Transmembrane</keyword>
<keyword evidence="6" id="KW-0472">Membrane</keyword>
<dbReference type="Pfam" id="PF12729">
    <property type="entry name" value="4HB_MCP_1"/>
    <property type="match status" value="1"/>
</dbReference>
<feature type="transmembrane region" description="Helical" evidence="6">
    <location>
        <begin position="30"/>
        <end position="49"/>
    </location>
</feature>